<comment type="cofactor">
    <cofactor evidence="1">
        <name>L-ascorbate</name>
        <dbReference type="ChEBI" id="CHEBI:38290"/>
    </cofactor>
</comment>
<dbReference type="GO" id="GO:0051213">
    <property type="term" value="F:dioxygenase activity"/>
    <property type="evidence" value="ECO:0007669"/>
    <property type="project" value="UniProtKB-KW"/>
</dbReference>
<dbReference type="InterPro" id="IPR027443">
    <property type="entry name" value="IPNS-like_sf"/>
</dbReference>
<dbReference type="InterPro" id="IPR044861">
    <property type="entry name" value="IPNS-like_FE2OG_OXY"/>
</dbReference>
<comment type="similarity">
    <text evidence="8">Belongs to the iron/ascorbate-dependent oxidoreductase family.</text>
</comment>
<accession>A0A2I0WFN1</accession>
<reference evidence="10 11" key="2">
    <citation type="journal article" date="2017" name="Nature">
        <title>The Apostasia genome and the evolution of orchids.</title>
        <authorList>
            <person name="Zhang G.Q."/>
            <person name="Liu K.W."/>
            <person name="Li Z."/>
            <person name="Lohaus R."/>
            <person name="Hsiao Y.Y."/>
            <person name="Niu S.C."/>
            <person name="Wang J.Y."/>
            <person name="Lin Y.C."/>
            <person name="Xu Q."/>
            <person name="Chen L.J."/>
            <person name="Yoshida K."/>
            <person name="Fujiwara S."/>
            <person name="Wang Z.W."/>
            <person name="Zhang Y.Q."/>
            <person name="Mitsuda N."/>
            <person name="Wang M."/>
            <person name="Liu G.H."/>
            <person name="Pecoraro L."/>
            <person name="Huang H.X."/>
            <person name="Xiao X.J."/>
            <person name="Lin M."/>
            <person name="Wu X.Y."/>
            <person name="Wu W.L."/>
            <person name="Chen Y.Y."/>
            <person name="Chang S.B."/>
            <person name="Sakamoto S."/>
            <person name="Ohme-Takagi M."/>
            <person name="Yagi M."/>
            <person name="Zeng S.J."/>
            <person name="Shen C.Y."/>
            <person name="Yeh C.M."/>
            <person name="Luo Y.B."/>
            <person name="Tsai W.C."/>
            <person name="Van de Peer Y."/>
            <person name="Liu Z.J."/>
        </authorList>
    </citation>
    <scope>NUCLEOTIDE SEQUENCE [LARGE SCALE GENOMIC DNA]</scope>
    <source>
        <tissue evidence="10">The whole plant</tissue>
    </source>
</reference>
<evidence type="ECO:0000256" key="3">
    <source>
        <dbReference type="ARBA" id="ARBA00023002"/>
    </source>
</evidence>
<dbReference type="GO" id="GO:0046872">
    <property type="term" value="F:metal ion binding"/>
    <property type="evidence" value="ECO:0007669"/>
    <property type="project" value="UniProtKB-KW"/>
</dbReference>
<keyword evidence="2 8" id="KW-0479">Metal-binding</keyword>
<comment type="function">
    <text evidence="5">2-oxoglutarate-dependent dioxygenase essential for auxin catabolism and maintenance of auxin homeostasis in reproductive organs. Catalyzes the irreversible oxidation of indole-3-acetic acid (IAA) to the biologically inactive 2-oxoindole-3-acetic acid (OxIAA).</text>
</comment>
<keyword evidence="4 8" id="KW-0408">Iron</keyword>
<dbReference type="PANTHER" id="PTHR47990">
    <property type="entry name" value="2-OXOGLUTARATE (2OG) AND FE(II)-DEPENDENT OXYGENASE SUPERFAMILY PROTEIN-RELATED"/>
    <property type="match status" value="1"/>
</dbReference>
<evidence type="ECO:0000256" key="1">
    <source>
        <dbReference type="ARBA" id="ARBA00001961"/>
    </source>
</evidence>
<dbReference type="Proteomes" id="UP000233837">
    <property type="component" value="Unassembled WGS sequence"/>
</dbReference>
<evidence type="ECO:0000256" key="5">
    <source>
        <dbReference type="ARBA" id="ARBA00054658"/>
    </source>
</evidence>
<feature type="domain" description="Fe2OG dioxygenase" evidence="9">
    <location>
        <begin position="166"/>
        <end position="266"/>
    </location>
</feature>
<dbReference type="STRING" id="906689.A0A2I0WFN1"/>
<keyword evidence="3 8" id="KW-0560">Oxidoreductase</keyword>
<evidence type="ECO:0000313" key="10">
    <source>
        <dbReference type="EMBL" id="PKU74461.1"/>
    </source>
</evidence>
<dbReference type="EMBL" id="KZ502674">
    <property type="protein sequence ID" value="PKU74461.1"/>
    <property type="molecule type" value="Genomic_DNA"/>
</dbReference>
<dbReference type="InterPro" id="IPR026992">
    <property type="entry name" value="DIOX_N"/>
</dbReference>
<dbReference type="OrthoDB" id="288590at2759"/>
<dbReference type="Gene3D" id="2.60.120.330">
    <property type="entry name" value="B-lactam Antibiotic, Isopenicillin N Synthase, Chain"/>
    <property type="match status" value="1"/>
</dbReference>
<sequence>MGSDLKQVSKIPKIDLSSLHPSVAGGERWEAAKAEVAAALFSHGCFEAYFPSVSDELLEAMFGSALPEIFALPVETKRRLKCDDQYHGYIGQIPHLAYESIAFDDPLSPTTVEEFAKLMWPEGNSSFCKTVEAFAKGLHELMEMVQMMIVESLGVKKHYDSLASSTTYAVRLSEYGVPLNQDTKMALDPHKDPNLFSVICQGKIDGLEVQTSDGDWVSVDPSPNSFTVIVGQAFQAWSNMRVRAPIHRVRLLGKEKRFSAILFSRPSRNSMVRSPEELGDEDHPLLFKPFNYSEFVKFLYSEEGRKTKDPFNAYFRIGNEFEEAA</sequence>
<keyword evidence="10" id="KW-0223">Dioxygenase</keyword>
<evidence type="ECO:0000313" key="11">
    <source>
        <dbReference type="Proteomes" id="UP000233837"/>
    </source>
</evidence>
<evidence type="ECO:0000256" key="4">
    <source>
        <dbReference type="ARBA" id="ARBA00023004"/>
    </source>
</evidence>
<protein>
    <recommendedName>
        <fullName evidence="6">2-oxoglutarate-dependent dioxygenase DAO</fullName>
    </recommendedName>
    <alternativeName>
        <fullName evidence="7">Protein DIOXYGENASE FOR AUXIN OXIDATION</fullName>
    </alternativeName>
</protein>
<dbReference type="InterPro" id="IPR050231">
    <property type="entry name" value="Iron_ascorbate_oxido_reductase"/>
</dbReference>
<evidence type="ECO:0000256" key="8">
    <source>
        <dbReference type="RuleBase" id="RU003682"/>
    </source>
</evidence>
<name>A0A2I0WFN1_9ASPA</name>
<evidence type="ECO:0000259" key="9">
    <source>
        <dbReference type="PROSITE" id="PS51471"/>
    </source>
</evidence>
<evidence type="ECO:0000256" key="2">
    <source>
        <dbReference type="ARBA" id="ARBA00022723"/>
    </source>
</evidence>
<dbReference type="Pfam" id="PF14226">
    <property type="entry name" value="DIOX_N"/>
    <property type="match status" value="1"/>
</dbReference>
<reference evidence="10 11" key="1">
    <citation type="journal article" date="2016" name="Sci. Rep.">
        <title>The Dendrobium catenatum Lindl. genome sequence provides insights into polysaccharide synthase, floral development and adaptive evolution.</title>
        <authorList>
            <person name="Zhang G.Q."/>
            <person name="Xu Q."/>
            <person name="Bian C."/>
            <person name="Tsai W.C."/>
            <person name="Yeh C.M."/>
            <person name="Liu K.W."/>
            <person name="Yoshida K."/>
            <person name="Zhang L.S."/>
            <person name="Chang S.B."/>
            <person name="Chen F."/>
            <person name="Shi Y."/>
            <person name="Su Y.Y."/>
            <person name="Zhang Y.Q."/>
            <person name="Chen L.J."/>
            <person name="Yin Y."/>
            <person name="Lin M."/>
            <person name="Huang H."/>
            <person name="Deng H."/>
            <person name="Wang Z.W."/>
            <person name="Zhu S.L."/>
            <person name="Zhao X."/>
            <person name="Deng C."/>
            <person name="Niu S.C."/>
            <person name="Huang J."/>
            <person name="Wang M."/>
            <person name="Liu G.H."/>
            <person name="Yang H.J."/>
            <person name="Xiao X.J."/>
            <person name="Hsiao Y.Y."/>
            <person name="Wu W.L."/>
            <person name="Chen Y.Y."/>
            <person name="Mitsuda N."/>
            <person name="Ohme-Takagi M."/>
            <person name="Luo Y.B."/>
            <person name="Van de Peer Y."/>
            <person name="Liu Z.J."/>
        </authorList>
    </citation>
    <scope>NUCLEOTIDE SEQUENCE [LARGE SCALE GENOMIC DNA]</scope>
    <source>
        <tissue evidence="10">The whole plant</tissue>
    </source>
</reference>
<dbReference type="Pfam" id="PF03171">
    <property type="entry name" value="2OG-FeII_Oxy"/>
    <property type="match status" value="1"/>
</dbReference>
<gene>
    <name evidence="10" type="primary">GA3OX3</name>
    <name evidence="10" type="ORF">MA16_Dca003664</name>
</gene>
<evidence type="ECO:0000256" key="6">
    <source>
        <dbReference type="ARBA" id="ARBA00074102"/>
    </source>
</evidence>
<dbReference type="SUPFAM" id="SSF51197">
    <property type="entry name" value="Clavaminate synthase-like"/>
    <property type="match status" value="1"/>
</dbReference>
<dbReference type="PROSITE" id="PS51471">
    <property type="entry name" value="FE2OG_OXY"/>
    <property type="match status" value="1"/>
</dbReference>
<dbReference type="AlphaFoldDB" id="A0A2I0WFN1"/>
<dbReference type="InterPro" id="IPR005123">
    <property type="entry name" value="Oxoglu/Fe-dep_dioxygenase_dom"/>
</dbReference>
<evidence type="ECO:0000256" key="7">
    <source>
        <dbReference type="ARBA" id="ARBA00076740"/>
    </source>
</evidence>
<dbReference type="FunFam" id="2.60.120.330:FF:000017">
    <property type="entry name" value="2-oxoglutarate-dependent dioxygenase DAO"/>
    <property type="match status" value="1"/>
</dbReference>
<organism evidence="10 11">
    <name type="scientific">Dendrobium catenatum</name>
    <dbReference type="NCBI Taxonomy" id="906689"/>
    <lineage>
        <taxon>Eukaryota</taxon>
        <taxon>Viridiplantae</taxon>
        <taxon>Streptophyta</taxon>
        <taxon>Embryophyta</taxon>
        <taxon>Tracheophyta</taxon>
        <taxon>Spermatophyta</taxon>
        <taxon>Magnoliopsida</taxon>
        <taxon>Liliopsida</taxon>
        <taxon>Asparagales</taxon>
        <taxon>Orchidaceae</taxon>
        <taxon>Epidendroideae</taxon>
        <taxon>Malaxideae</taxon>
        <taxon>Dendrobiinae</taxon>
        <taxon>Dendrobium</taxon>
    </lineage>
</organism>
<proteinExistence type="inferred from homology"/>
<keyword evidence="11" id="KW-1185">Reference proteome</keyword>